<dbReference type="EMBL" id="CAJNOC010000660">
    <property type="protein sequence ID" value="CAF0788582.1"/>
    <property type="molecule type" value="Genomic_DNA"/>
</dbReference>
<feature type="region of interest" description="Disordered" evidence="1">
    <location>
        <begin position="1"/>
        <end position="30"/>
    </location>
</feature>
<dbReference type="Proteomes" id="UP000663879">
    <property type="component" value="Unassembled WGS sequence"/>
</dbReference>
<accession>A0A813RZX4</accession>
<organism evidence="2 3">
    <name type="scientific">Brachionus calyciflorus</name>
    <dbReference type="NCBI Taxonomy" id="104777"/>
    <lineage>
        <taxon>Eukaryota</taxon>
        <taxon>Metazoa</taxon>
        <taxon>Spiralia</taxon>
        <taxon>Gnathifera</taxon>
        <taxon>Rotifera</taxon>
        <taxon>Eurotatoria</taxon>
        <taxon>Monogononta</taxon>
        <taxon>Pseudotrocha</taxon>
        <taxon>Ploima</taxon>
        <taxon>Brachionidae</taxon>
        <taxon>Brachionus</taxon>
    </lineage>
</organism>
<sequence>MNKKSTQNITKKKKKRTNKTKKKKTLPEYIEPLELDEKESDAKLSVDDENQVETSQLDDEEIIEKFERPIIDFSIFDFSNNDSYSRPNYSESNFQHDYNSFDKSTFGIVLLKSFFLHDSSFDQNLRDLIDKLEEDLWIDPNRILKNKENNFSFTSLSDVTSRGSSKIQTSKKSSRISLRQSRKKSSKASRVNDDFKELRKQKSVLSIKTSKSKTNLTHIQNTNCCNSTKMDRRNNTITKHELTELKNLLEIQIKK</sequence>
<name>A0A813RZX4_9BILA</name>
<protein>
    <submittedName>
        <fullName evidence="2">Uncharacterized protein</fullName>
    </submittedName>
</protein>
<evidence type="ECO:0000313" key="3">
    <source>
        <dbReference type="Proteomes" id="UP000663879"/>
    </source>
</evidence>
<comment type="caution">
    <text evidence="2">The sequence shown here is derived from an EMBL/GenBank/DDBJ whole genome shotgun (WGS) entry which is preliminary data.</text>
</comment>
<feature type="compositionally biased region" description="Basic residues" evidence="1">
    <location>
        <begin position="10"/>
        <end position="24"/>
    </location>
</feature>
<dbReference type="AlphaFoldDB" id="A0A813RZX4"/>
<feature type="region of interest" description="Disordered" evidence="1">
    <location>
        <begin position="164"/>
        <end position="192"/>
    </location>
</feature>
<evidence type="ECO:0000256" key="1">
    <source>
        <dbReference type="SAM" id="MobiDB-lite"/>
    </source>
</evidence>
<gene>
    <name evidence="2" type="ORF">OXX778_LOCUS5847</name>
</gene>
<reference evidence="2" key="1">
    <citation type="submission" date="2021-02" db="EMBL/GenBank/DDBJ databases">
        <authorList>
            <person name="Nowell W R."/>
        </authorList>
    </citation>
    <scope>NUCLEOTIDE SEQUENCE</scope>
    <source>
        <strain evidence="2">Ploen Becks lab</strain>
    </source>
</reference>
<keyword evidence="3" id="KW-1185">Reference proteome</keyword>
<evidence type="ECO:0000313" key="2">
    <source>
        <dbReference type="EMBL" id="CAF0788582.1"/>
    </source>
</evidence>
<proteinExistence type="predicted"/>